<comment type="caution">
    <text evidence="1">The sequence shown here is derived from an EMBL/GenBank/DDBJ whole genome shotgun (WGS) entry which is preliminary data.</text>
</comment>
<evidence type="ECO:0000313" key="2">
    <source>
        <dbReference type="Proteomes" id="UP000176547"/>
    </source>
</evidence>
<accession>A0A1F5NB54</accession>
<organism evidence="1 2">
    <name type="scientific">Candidatus Doudnabacteria bacterium RIFCSPHIGHO2_01_52_17</name>
    <dbReference type="NCBI Taxonomy" id="1817820"/>
    <lineage>
        <taxon>Bacteria</taxon>
        <taxon>Candidatus Doudnaibacteriota</taxon>
    </lineage>
</organism>
<sequence>MIKRNPILLAGWGPNDLIPRLIKANWVPGDRKLDEEEEGQYFDSIVLGGKRLCNVNPGSLAKSDPEFHADSYGEFDVMVEERHIVKPEEFVLRGYTRREIGMLIDIGLKKDASPNAKGGCKTTFCGAALVDYPAPASPVFYRVLVIGPIREVVNDTVL</sequence>
<name>A0A1F5NB54_9BACT</name>
<gene>
    <name evidence="1" type="ORF">A3K06_01210</name>
</gene>
<reference evidence="1 2" key="1">
    <citation type="journal article" date="2016" name="Nat. Commun.">
        <title>Thousands of microbial genomes shed light on interconnected biogeochemical processes in an aquifer system.</title>
        <authorList>
            <person name="Anantharaman K."/>
            <person name="Brown C.T."/>
            <person name="Hug L.A."/>
            <person name="Sharon I."/>
            <person name="Castelle C.J."/>
            <person name="Probst A.J."/>
            <person name="Thomas B.C."/>
            <person name="Singh A."/>
            <person name="Wilkins M.J."/>
            <person name="Karaoz U."/>
            <person name="Brodie E.L."/>
            <person name="Williams K.H."/>
            <person name="Hubbard S.S."/>
            <person name="Banfield J.F."/>
        </authorList>
    </citation>
    <scope>NUCLEOTIDE SEQUENCE [LARGE SCALE GENOMIC DNA]</scope>
</reference>
<dbReference type="Proteomes" id="UP000176547">
    <property type="component" value="Unassembled WGS sequence"/>
</dbReference>
<dbReference type="AlphaFoldDB" id="A0A1F5NB54"/>
<protein>
    <submittedName>
        <fullName evidence="1">Uncharacterized protein</fullName>
    </submittedName>
</protein>
<proteinExistence type="predicted"/>
<dbReference type="EMBL" id="MFEG01000042">
    <property type="protein sequence ID" value="OGE74813.1"/>
    <property type="molecule type" value="Genomic_DNA"/>
</dbReference>
<evidence type="ECO:0000313" key="1">
    <source>
        <dbReference type="EMBL" id="OGE74813.1"/>
    </source>
</evidence>